<comment type="caution">
    <text evidence="1">The sequence shown here is derived from an EMBL/GenBank/DDBJ whole genome shotgun (WGS) entry which is preliminary data.</text>
</comment>
<sequence length="252" mass="29134">MILALPVELRLRIAEYALEQSPAAGIPDIDCQEYGNDYRPSENLALLLVCRQFNTDFARLAYRMTRFLLWNHTSSIRLQELPPSNLREIRKLGYYLRASEMESWGSYFYDLEQLHLDELVLLSSPEWAAGHANITNLVLFLRRLVHVKEIIFVSRGNGEGLGRYPYLSLIGTIMKEDHFQRYDAPGAPNVEATWWDWHVSAQDNNITLKAMDPRPMLAEEDYMLLIQSKVGELIELAETAGYRRPARRPHVV</sequence>
<organism evidence="1 2">
    <name type="scientific">Boeremia exigua</name>
    <dbReference type="NCBI Taxonomy" id="749465"/>
    <lineage>
        <taxon>Eukaryota</taxon>
        <taxon>Fungi</taxon>
        <taxon>Dikarya</taxon>
        <taxon>Ascomycota</taxon>
        <taxon>Pezizomycotina</taxon>
        <taxon>Dothideomycetes</taxon>
        <taxon>Pleosporomycetidae</taxon>
        <taxon>Pleosporales</taxon>
        <taxon>Pleosporineae</taxon>
        <taxon>Didymellaceae</taxon>
        <taxon>Boeremia</taxon>
    </lineage>
</organism>
<evidence type="ECO:0000313" key="1">
    <source>
        <dbReference type="EMBL" id="KAJ8115970.1"/>
    </source>
</evidence>
<name>A0ACC2ILB0_9PLEO</name>
<reference evidence="1" key="1">
    <citation type="submission" date="2022-11" db="EMBL/GenBank/DDBJ databases">
        <title>Genome Sequence of Boeremia exigua.</title>
        <authorList>
            <person name="Buettner E."/>
        </authorList>
    </citation>
    <scope>NUCLEOTIDE SEQUENCE</scope>
    <source>
        <strain evidence="1">CU02</strain>
    </source>
</reference>
<dbReference type="EMBL" id="JAPHNI010000114">
    <property type="protein sequence ID" value="KAJ8115970.1"/>
    <property type="molecule type" value="Genomic_DNA"/>
</dbReference>
<proteinExistence type="predicted"/>
<dbReference type="Proteomes" id="UP001153331">
    <property type="component" value="Unassembled WGS sequence"/>
</dbReference>
<gene>
    <name evidence="1" type="ORF">OPT61_g2509</name>
</gene>
<keyword evidence="2" id="KW-1185">Reference proteome</keyword>
<evidence type="ECO:0000313" key="2">
    <source>
        <dbReference type="Proteomes" id="UP001153331"/>
    </source>
</evidence>
<protein>
    <submittedName>
        <fullName evidence="1">Uncharacterized protein</fullName>
    </submittedName>
</protein>
<accession>A0ACC2ILB0</accession>